<dbReference type="GO" id="GO:0005975">
    <property type="term" value="P:carbohydrate metabolic process"/>
    <property type="evidence" value="ECO:0007669"/>
    <property type="project" value="InterPro"/>
</dbReference>
<accession>A0A372J9R4</accession>
<dbReference type="Gene3D" id="1.50.10.10">
    <property type="match status" value="1"/>
</dbReference>
<gene>
    <name evidence="3" type="ORF">DZF91_36500</name>
</gene>
<dbReference type="EMBL" id="QURH01001036">
    <property type="protein sequence ID" value="RFU36733.1"/>
    <property type="molecule type" value="Genomic_DNA"/>
</dbReference>
<name>A0A372J9R4_9ACTN</name>
<dbReference type="InterPro" id="IPR005196">
    <property type="entry name" value="Glyco_hydro_65_N"/>
</dbReference>
<sequence length="394" mass="43682">MDQWILAYDGYDPASERLREALCTLGNGRFATRGAAPESAADAVHYPGTYVAGCYDRLVAEVAGRRADNTDLVNVPNWLPLTFRAAGGEWFDLDRVAGDGRLLSFEQELDLRRGVLTRLLRFRDEAGRTFRLAQRRIVSMDDPRLAALETTIVPEDWSGTLEIRSALDGRVANTGVARYRNLPGTHLTREAPLNPDDPALAALRTTTLSSRTAVAVAARTRASRPAEPSRRSEPGWTAVDLRLAAVRGEPVTVEKVAAVLTSRDRAVEEPGAAALAAVRDAGDFDTLVERHGLAWTHLWRRARLRIDHPDVQRVLNLHIFHLLQTVSPHSVELDAGVPARGLHGEAYRGHVFWDELFILPFLTTRFPEIAKALLMYRYRRLPAARRAAARAGGR</sequence>
<dbReference type="InterPro" id="IPR012341">
    <property type="entry name" value="6hp_glycosidase-like_sf"/>
</dbReference>
<feature type="non-terminal residue" evidence="3">
    <location>
        <position position="394"/>
    </location>
</feature>
<evidence type="ECO:0000259" key="2">
    <source>
        <dbReference type="Pfam" id="PF03636"/>
    </source>
</evidence>
<dbReference type="AlphaFoldDB" id="A0A372J9R4"/>
<dbReference type="InterPro" id="IPR005195">
    <property type="entry name" value="Glyco_hydro_65_M"/>
</dbReference>
<evidence type="ECO:0000313" key="3">
    <source>
        <dbReference type="EMBL" id="RFU36733.1"/>
    </source>
</evidence>
<keyword evidence="3" id="KW-0378">Hydrolase</keyword>
<reference evidence="3 4" key="1">
    <citation type="submission" date="2018-08" db="EMBL/GenBank/DDBJ databases">
        <title>Actinomadura jelena sp. nov., a novel Actinomycete isolated from soil in Chad.</title>
        <authorList>
            <person name="Shi L."/>
        </authorList>
    </citation>
    <scope>NUCLEOTIDE SEQUENCE [LARGE SCALE GENOMIC DNA]</scope>
    <source>
        <strain evidence="3 4">NEAU-G17</strain>
    </source>
</reference>
<comment type="caution">
    <text evidence="3">The sequence shown here is derived from an EMBL/GenBank/DDBJ whole genome shotgun (WGS) entry which is preliminary data.</text>
</comment>
<dbReference type="PANTHER" id="PTHR11051">
    <property type="entry name" value="GLYCOSYL HYDROLASE-RELATED"/>
    <property type="match status" value="1"/>
</dbReference>
<protein>
    <submittedName>
        <fullName evidence="3">Glycoside hydrolase family 65 protein</fullName>
    </submittedName>
</protein>
<evidence type="ECO:0000259" key="1">
    <source>
        <dbReference type="Pfam" id="PF03632"/>
    </source>
</evidence>
<dbReference type="InterPro" id="IPR008928">
    <property type="entry name" value="6-hairpin_glycosidase_sf"/>
</dbReference>
<dbReference type="SUPFAM" id="SSF74650">
    <property type="entry name" value="Galactose mutarotase-like"/>
    <property type="match status" value="1"/>
</dbReference>
<dbReference type="InterPro" id="IPR011013">
    <property type="entry name" value="Gal_mutarotase_sf_dom"/>
</dbReference>
<dbReference type="Pfam" id="PF03632">
    <property type="entry name" value="Glyco_hydro_65m"/>
    <property type="match status" value="1"/>
</dbReference>
<proteinExistence type="predicted"/>
<dbReference type="SUPFAM" id="SSF48208">
    <property type="entry name" value="Six-hairpin glycosidases"/>
    <property type="match status" value="1"/>
</dbReference>
<dbReference type="GO" id="GO:0030246">
    <property type="term" value="F:carbohydrate binding"/>
    <property type="evidence" value="ECO:0007669"/>
    <property type="project" value="InterPro"/>
</dbReference>
<dbReference type="GO" id="GO:0004553">
    <property type="term" value="F:hydrolase activity, hydrolyzing O-glycosyl compounds"/>
    <property type="evidence" value="ECO:0007669"/>
    <property type="project" value="TreeGrafter"/>
</dbReference>
<dbReference type="Proteomes" id="UP000261811">
    <property type="component" value="Unassembled WGS sequence"/>
</dbReference>
<dbReference type="Gene3D" id="2.70.98.40">
    <property type="entry name" value="Glycoside hydrolase, family 65, N-terminal domain"/>
    <property type="match status" value="1"/>
</dbReference>
<dbReference type="Pfam" id="PF03636">
    <property type="entry name" value="Glyco_hydro_65N"/>
    <property type="match status" value="1"/>
</dbReference>
<evidence type="ECO:0000313" key="4">
    <source>
        <dbReference type="Proteomes" id="UP000261811"/>
    </source>
</evidence>
<feature type="domain" description="Glycoside hydrolase family 65 N-terminal" evidence="2">
    <location>
        <begin position="8"/>
        <end position="263"/>
    </location>
</feature>
<keyword evidence="4" id="KW-1185">Reference proteome</keyword>
<organism evidence="3 4">
    <name type="scientific">Actinomadura logoneensis</name>
    <dbReference type="NCBI Taxonomy" id="2293572"/>
    <lineage>
        <taxon>Bacteria</taxon>
        <taxon>Bacillati</taxon>
        <taxon>Actinomycetota</taxon>
        <taxon>Actinomycetes</taxon>
        <taxon>Streptosporangiales</taxon>
        <taxon>Thermomonosporaceae</taxon>
        <taxon>Actinomadura</taxon>
    </lineage>
</organism>
<feature type="domain" description="Glycoside hydrolase family 65 central catalytic" evidence="1">
    <location>
        <begin position="317"/>
        <end position="392"/>
    </location>
</feature>
<dbReference type="GO" id="GO:0016757">
    <property type="term" value="F:glycosyltransferase activity"/>
    <property type="evidence" value="ECO:0007669"/>
    <property type="project" value="UniProtKB-ARBA"/>
</dbReference>
<dbReference type="PANTHER" id="PTHR11051:SF8">
    <property type="entry name" value="PROTEIN-GLUCOSYLGALACTOSYLHYDROXYLYSINE GLUCOSIDASE"/>
    <property type="match status" value="1"/>
</dbReference>
<dbReference type="InterPro" id="IPR037018">
    <property type="entry name" value="GH65_N"/>
</dbReference>